<name>A0A1C7MTE2_9FUNG</name>
<proteinExistence type="predicted"/>
<reference evidence="1 2" key="1">
    <citation type="submission" date="2016-03" db="EMBL/GenBank/DDBJ databases">
        <title>Choanephora cucurbitarum.</title>
        <authorList>
            <person name="Min B."/>
            <person name="Park H."/>
            <person name="Park J.-H."/>
            <person name="Shin H.-D."/>
            <person name="Choi I.-G."/>
        </authorList>
    </citation>
    <scope>NUCLEOTIDE SEQUENCE [LARGE SCALE GENOMIC DNA]</scope>
    <source>
        <strain evidence="1 2">KUS-F28377</strain>
    </source>
</reference>
<protein>
    <submittedName>
        <fullName evidence="1">Uncharacterized protein</fullName>
    </submittedName>
</protein>
<feature type="non-terminal residue" evidence="1">
    <location>
        <position position="1"/>
    </location>
</feature>
<accession>A0A1C7MTE2</accession>
<keyword evidence="2" id="KW-1185">Reference proteome</keyword>
<dbReference type="AlphaFoldDB" id="A0A1C7MTE2"/>
<dbReference type="OrthoDB" id="2290280at2759"/>
<gene>
    <name evidence="1" type="ORF">A0J61_11820</name>
</gene>
<sequence length="116" mass="12759">QIAILKAGKRWLENNEKSAGYLKRTATTRQKKGYATKFFHPTTGAECSNPASMTDAASDFYESLFRAEPVNSDSINTMLSAISNKLPKEEADDLLADITFDDIIKGAKRSPKQSSP</sequence>
<dbReference type="EMBL" id="LUGH01002536">
    <property type="protein sequence ID" value="OBZ80131.1"/>
    <property type="molecule type" value="Genomic_DNA"/>
</dbReference>
<comment type="caution">
    <text evidence="1">The sequence shown here is derived from an EMBL/GenBank/DDBJ whole genome shotgun (WGS) entry which is preliminary data.</text>
</comment>
<evidence type="ECO:0000313" key="1">
    <source>
        <dbReference type="EMBL" id="OBZ80131.1"/>
    </source>
</evidence>
<organism evidence="1 2">
    <name type="scientific">Choanephora cucurbitarum</name>
    <dbReference type="NCBI Taxonomy" id="101091"/>
    <lineage>
        <taxon>Eukaryota</taxon>
        <taxon>Fungi</taxon>
        <taxon>Fungi incertae sedis</taxon>
        <taxon>Mucoromycota</taxon>
        <taxon>Mucoromycotina</taxon>
        <taxon>Mucoromycetes</taxon>
        <taxon>Mucorales</taxon>
        <taxon>Mucorineae</taxon>
        <taxon>Choanephoraceae</taxon>
        <taxon>Choanephoroideae</taxon>
        <taxon>Choanephora</taxon>
    </lineage>
</organism>
<dbReference type="InParanoid" id="A0A1C7MTE2"/>
<dbReference type="Proteomes" id="UP000093000">
    <property type="component" value="Unassembled WGS sequence"/>
</dbReference>
<feature type="non-terminal residue" evidence="1">
    <location>
        <position position="116"/>
    </location>
</feature>
<evidence type="ECO:0000313" key="2">
    <source>
        <dbReference type="Proteomes" id="UP000093000"/>
    </source>
</evidence>